<feature type="transmembrane region" description="Helical" evidence="1">
    <location>
        <begin position="88"/>
        <end position="112"/>
    </location>
</feature>
<dbReference type="EMBL" id="AZBU02000004">
    <property type="protein sequence ID" value="TKR82782.1"/>
    <property type="molecule type" value="Genomic_DNA"/>
</dbReference>
<evidence type="ECO:0000256" key="1">
    <source>
        <dbReference type="SAM" id="Phobius"/>
    </source>
</evidence>
<name>A0A4U5NIY7_STECR</name>
<keyword evidence="1" id="KW-0812">Transmembrane</keyword>
<comment type="caution">
    <text evidence="2">The sequence shown here is derived from an EMBL/GenBank/DDBJ whole genome shotgun (WGS) entry which is preliminary data.</text>
</comment>
<accession>A0A4U5NIY7</accession>
<keyword evidence="3" id="KW-1185">Reference proteome</keyword>
<evidence type="ECO:0000313" key="2">
    <source>
        <dbReference type="EMBL" id="TKR82782.1"/>
    </source>
</evidence>
<sequence>MESYCNPEYQCCCGNMYVKTGTLVIAVLSFVTGLFSIIYTFSRFPRRARAPSSLLSTSSRPSSRCSLVFHGLKTGKANMLMPFMVYQIFNILQIIGLFLISFIGIFYAQWIIDNSSPISTSTWTPRTRNTKWPSSASP</sequence>
<dbReference type="AlphaFoldDB" id="A0A4U5NIY7"/>
<feature type="transmembrane region" description="Helical" evidence="1">
    <location>
        <begin position="23"/>
        <end position="41"/>
    </location>
</feature>
<keyword evidence="1" id="KW-0472">Membrane</keyword>
<reference evidence="2 3" key="1">
    <citation type="journal article" date="2015" name="Genome Biol.">
        <title>Comparative genomics of Steinernema reveals deeply conserved gene regulatory networks.</title>
        <authorList>
            <person name="Dillman A.R."/>
            <person name="Macchietto M."/>
            <person name="Porter C.F."/>
            <person name="Rogers A."/>
            <person name="Williams B."/>
            <person name="Antoshechkin I."/>
            <person name="Lee M.M."/>
            <person name="Goodwin Z."/>
            <person name="Lu X."/>
            <person name="Lewis E.E."/>
            <person name="Goodrich-Blair H."/>
            <person name="Stock S.P."/>
            <person name="Adams B.J."/>
            <person name="Sternberg P.W."/>
            <person name="Mortazavi A."/>
        </authorList>
    </citation>
    <scope>NUCLEOTIDE SEQUENCE [LARGE SCALE GENOMIC DNA]</scope>
    <source>
        <strain evidence="2 3">ALL</strain>
    </source>
</reference>
<proteinExistence type="predicted"/>
<gene>
    <name evidence="2" type="ORF">L596_016461</name>
</gene>
<evidence type="ECO:0000313" key="3">
    <source>
        <dbReference type="Proteomes" id="UP000298663"/>
    </source>
</evidence>
<protein>
    <submittedName>
        <fullName evidence="2">Uncharacterized protein</fullName>
    </submittedName>
</protein>
<keyword evidence="1" id="KW-1133">Transmembrane helix</keyword>
<dbReference type="Proteomes" id="UP000298663">
    <property type="component" value="Unassembled WGS sequence"/>
</dbReference>
<reference evidence="2 3" key="2">
    <citation type="journal article" date="2019" name="G3 (Bethesda)">
        <title>Hybrid Assembly of the Genome of the Entomopathogenic Nematode Steinernema carpocapsae Identifies the X-Chromosome.</title>
        <authorList>
            <person name="Serra L."/>
            <person name="Macchietto M."/>
            <person name="Macias-Munoz A."/>
            <person name="McGill C.J."/>
            <person name="Rodriguez I.M."/>
            <person name="Rodriguez B."/>
            <person name="Murad R."/>
            <person name="Mortazavi A."/>
        </authorList>
    </citation>
    <scope>NUCLEOTIDE SEQUENCE [LARGE SCALE GENOMIC DNA]</scope>
    <source>
        <strain evidence="2 3">ALL</strain>
    </source>
</reference>
<organism evidence="2 3">
    <name type="scientific">Steinernema carpocapsae</name>
    <name type="common">Entomopathogenic nematode</name>
    <dbReference type="NCBI Taxonomy" id="34508"/>
    <lineage>
        <taxon>Eukaryota</taxon>
        <taxon>Metazoa</taxon>
        <taxon>Ecdysozoa</taxon>
        <taxon>Nematoda</taxon>
        <taxon>Chromadorea</taxon>
        <taxon>Rhabditida</taxon>
        <taxon>Tylenchina</taxon>
        <taxon>Panagrolaimomorpha</taxon>
        <taxon>Strongyloidoidea</taxon>
        <taxon>Steinernematidae</taxon>
        <taxon>Steinernema</taxon>
    </lineage>
</organism>